<protein>
    <submittedName>
        <fullName evidence="9">L-2,4-diaminobutyrate decarboxylase</fullName>
    </submittedName>
</protein>
<sequence>MTGPGHQPADDLRTLLRVTLEALDAGRRDRSGPLPAGGPAAVRQATLDALGPGPLLPRTGDGEAAALGALTRMLTAGSADPADPFCAAHLHCPPLAVAVAADLAVSTLNPSLDSWDQAPAGTTVELEVVAALAELVGFDPTHAVGTVTTGGTESNLMGLLLGSHTTGQAAIRSRARGRSGPRAHHGRPGPRAQLGRAGRGGSAGPVPVLCSAAGHHSVRRGAELLGLTKVVPVAVDAAYRMDVQALRAALARHDGPVLVVATAGTTDAGAIDPLAEIADLVRSHPAPSWLHVDAAHGGGALFSRRLAGRLTGLDQADSVALDLHKLGWQPAPAGVFLTPSRRGWSRLEAEIAYLNPADETTAGYTSLLGRSLRTTRRPDAFKIAVTFRALGRERLGAMVDACHDLAEHAAHVIADHPRLELAAPVTLSTVLFRYVPAGTGTGTGTEEGTRLDRLNAAIRSRLLDDGAAVVGRTTAGPEAAVHLKLTLLNPAATAADVSALLALVAATGDRIAAEAQP</sequence>
<dbReference type="RefSeq" id="WP_091281937.1">
    <property type="nucleotide sequence ID" value="NZ_FAOZ01000020.1"/>
</dbReference>
<dbReference type="GO" id="GO:0030170">
    <property type="term" value="F:pyridoxal phosphate binding"/>
    <property type="evidence" value="ECO:0007669"/>
    <property type="project" value="InterPro"/>
</dbReference>
<evidence type="ECO:0000256" key="1">
    <source>
        <dbReference type="ARBA" id="ARBA00001933"/>
    </source>
</evidence>
<dbReference type="PANTHER" id="PTHR45677:SF8">
    <property type="entry name" value="CYSTEINE SULFINIC ACID DECARBOXYLASE"/>
    <property type="match status" value="1"/>
</dbReference>
<dbReference type="GO" id="GO:0019752">
    <property type="term" value="P:carboxylic acid metabolic process"/>
    <property type="evidence" value="ECO:0007669"/>
    <property type="project" value="InterPro"/>
</dbReference>
<feature type="region of interest" description="Disordered" evidence="8">
    <location>
        <begin position="170"/>
        <end position="202"/>
    </location>
</feature>
<evidence type="ECO:0000256" key="7">
    <source>
        <dbReference type="RuleBase" id="RU000382"/>
    </source>
</evidence>
<organism evidence="9 10">
    <name type="scientific">Parafrankia irregularis</name>
    <dbReference type="NCBI Taxonomy" id="795642"/>
    <lineage>
        <taxon>Bacteria</taxon>
        <taxon>Bacillati</taxon>
        <taxon>Actinomycetota</taxon>
        <taxon>Actinomycetes</taxon>
        <taxon>Frankiales</taxon>
        <taxon>Frankiaceae</taxon>
        <taxon>Parafrankia</taxon>
    </lineage>
</organism>
<evidence type="ECO:0000313" key="9">
    <source>
        <dbReference type="EMBL" id="CUU58598.1"/>
    </source>
</evidence>
<evidence type="ECO:0000256" key="4">
    <source>
        <dbReference type="ARBA" id="ARBA00022898"/>
    </source>
</evidence>
<evidence type="ECO:0000256" key="2">
    <source>
        <dbReference type="ARBA" id="ARBA00009533"/>
    </source>
</evidence>
<dbReference type="InterPro" id="IPR002129">
    <property type="entry name" value="PyrdxlP-dep_de-COase"/>
</dbReference>
<accession>A0A0S4QVY8</accession>
<evidence type="ECO:0000256" key="3">
    <source>
        <dbReference type="ARBA" id="ARBA00022793"/>
    </source>
</evidence>
<dbReference type="Pfam" id="PF00282">
    <property type="entry name" value="Pyridoxal_deC"/>
    <property type="match status" value="1"/>
</dbReference>
<dbReference type="Gene3D" id="3.40.640.10">
    <property type="entry name" value="Type I PLP-dependent aspartate aminotransferase-like (Major domain)"/>
    <property type="match status" value="1"/>
</dbReference>
<name>A0A0S4QVY8_9ACTN</name>
<keyword evidence="4 6" id="KW-0663">Pyridoxal phosphate</keyword>
<evidence type="ECO:0000313" key="10">
    <source>
        <dbReference type="Proteomes" id="UP000198802"/>
    </source>
</evidence>
<evidence type="ECO:0000256" key="8">
    <source>
        <dbReference type="SAM" id="MobiDB-lite"/>
    </source>
</evidence>
<dbReference type="InterPro" id="IPR015421">
    <property type="entry name" value="PyrdxlP-dep_Trfase_major"/>
</dbReference>
<dbReference type="SUPFAM" id="SSF53383">
    <property type="entry name" value="PLP-dependent transferases"/>
    <property type="match status" value="1"/>
</dbReference>
<gene>
    <name evidence="9" type="ORF">Ga0074812_12097</name>
</gene>
<dbReference type="InterPro" id="IPR015422">
    <property type="entry name" value="PyrdxlP-dep_Trfase_small"/>
</dbReference>
<dbReference type="GO" id="GO:0005737">
    <property type="term" value="C:cytoplasm"/>
    <property type="evidence" value="ECO:0007669"/>
    <property type="project" value="TreeGrafter"/>
</dbReference>
<dbReference type="AlphaFoldDB" id="A0A0S4QVY8"/>
<dbReference type="EMBL" id="FAOZ01000020">
    <property type="protein sequence ID" value="CUU58598.1"/>
    <property type="molecule type" value="Genomic_DNA"/>
</dbReference>
<comment type="similarity">
    <text evidence="2 7">Belongs to the group II decarboxylase family.</text>
</comment>
<dbReference type="Gene3D" id="3.90.1150.10">
    <property type="entry name" value="Aspartate Aminotransferase, domain 1"/>
    <property type="match status" value="1"/>
</dbReference>
<reference evidence="10" key="1">
    <citation type="submission" date="2015-11" db="EMBL/GenBank/DDBJ databases">
        <authorList>
            <person name="Varghese N."/>
        </authorList>
    </citation>
    <scope>NUCLEOTIDE SEQUENCE [LARGE SCALE GENOMIC DNA]</scope>
    <source>
        <strain evidence="10">DSM 45899</strain>
    </source>
</reference>
<dbReference type="Proteomes" id="UP000198802">
    <property type="component" value="Unassembled WGS sequence"/>
</dbReference>
<feature type="compositionally biased region" description="Basic residues" evidence="8">
    <location>
        <begin position="173"/>
        <end position="188"/>
    </location>
</feature>
<evidence type="ECO:0000256" key="6">
    <source>
        <dbReference type="PIRSR" id="PIRSR602129-50"/>
    </source>
</evidence>
<dbReference type="GO" id="GO:0004058">
    <property type="term" value="F:aromatic-L-amino-acid decarboxylase activity"/>
    <property type="evidence" value="ECO:0007669"/>
    <property type="project" value="UniProtKB-ARBA"/>
</dbReference>
<dbReference type="PANTHER" id="PTHR45677">
    <property type="entry name" value="GLUTAMATE DECARBOXYLASE-RELATED"/>
    <property type="match status" value="1"/>
</dbReference>
<keyword evidence="5 7" id="KW-0456">Lyase</keyword>
<evidence type="ECO:0000256" key="5">
    <source>
        <dbReference type="ARBA" id="ARBA00023239"/>
    </source>
</evidence>
<dbReference type="InterPro" id="IPR015424">
    <property type="entry name" value="PyrdxlP-dep_Trfase"/>
</dbReference>
<comment type="cofactor">
    <cofactor evidence="1 6 7">
        <name>pyridoxal 5'-phosphate</name>
        <dbReference type="ChEBI" id="CHEBI:597326"/>
    </cofactor>
</comment>
<proteinExistence type="inferred from homology"/>
<keyword evidence="3" id="KW-0210">Decarboxylase</keyword>
<feature type="modified residue" description="N6-(pyridoxal phosphate)lysine" evidence="6">
    <location>
        <position position="325"/>
    </location>
</feature>
<keyword evidence="10" id="KW-1185">Reference proteome</keyword>